<reference evidence="3 4" key="1">
    <citation type="submission" date="2018-06" db="EMBL/GenBank/DDBJ databases">
        <authorList>
            <consortium name="Pathogen Informatics"/>
            <person name="Doyle S."/>
        </authorList>
    </citation>
    <scope>NUCLEOTIDE SEQUENCE [LARGE SCALE GENOMIC DNA]</scope>
    <source>
        <strain evidence="3 4">NCTC8849</strain>
    </source>
</reference>
<evidence type="ECO:0000313" key="4">
    <source>
        <dbReference type="Proteomes" id="UP000254799"/>
    </source>
</evidence>
<dbReference type="PANTHER" id="PTHR11564">
    <property type="entry name" value="SIGNAL RECOGNITION PARTICLE 54K PROTEIN SRP54"/>
    <property type="match status" value="1"/>
</dbReference>
<dbReference type="AlphaFoldDB" id="A0A377WRW4"/>
<feature type="domain" description="Signal recognition particle SRP54 subunit M-domain" evidence="2">
    <location>
        <begin position="33"/>
        <end position="131"/>
    </location>
</feature>
<dbReference type="FunFam" id="1.10.260.30:FF:000001">
    <property type="entry name" value="Signal recognition particle protein"/>
    <property type="match status" value="1"/>
</dbReference>
<organism evidence="3 4">
    <name type="scientific">Klebsiella pneumoniae</name>
    <dbReference type="NCBI Taxonomy" id="573"/>
    <lineage>
        <taxon>Bacteria</taxon>
        <taxon>Pseudomonadati</taxon>
        <taxon>Pseudomonadota</taxon>
        <taxon>Gammaproteobacteria</taxon>
        <taxon>Enterobacterales</taxon>
        <taxon>Enterobacteriaceae</taxon>
        <taxon>Klebsiella/Raoultella group</taxon>
        <taxon>Klebsiella</taxon>
        <taxon>Klebsiella pneumoniae complex</taxon>
    </lineage>
</organism>
<protein>
    <submittedName>
        <fullName evidence="3">Signal recognition particle</fullName>
    </submittedName>
</protein>
<keyword evidence="1" id="KW-0963">Cytoplasm</keyword>
<dbReference type="InterPro" id="IPR036891">
    <property type="entry name" value="Signal_recog_part_SRP54_M_sf"/>
</dbReference>
<accession>A0A377WRW4</accession>
<sequence length="158" mass="17715">MGDVLSLIEDIESKVDRAQAEKLASKLKKGDGFDLTDFLEQLRQMKNMGGMASLMGKLPGMGQIPDNVKAQMDDKVLVRMEAIINSMTLKERAKPEIIKGSRKRRIAAGCGMQVQDVNRLLKQFDDMQRMMKKMKSKGGMMKMMRGMKGMMPPGFPGR</sequence>
<dbReference type="Gene3D" id="1.10.260.30">
    <property type="entry name" value="Signal recognition particle, SRP54 subunit, M-domain"/>
    <property type="match status" value="1"/>
</dbReference>
<dbReference type="PANTHER" id="PTHR11564:SF5">
    <property type="entry name" value="SIGNAL RECOGNITION PARTICLE SUBUNIT SRP54"/>
    <property type="match status" value="1"/>
</dbReference>
<proteinExistence type="predicted"/>
<dbReference type="GO" id="GO:0005525">
    <property type="term" value="F:GTP binding"/>
    <property type="evidence" value="ECO:0007669"/>
    <property type="project" value="InterPro"/>
</dbReference>
<dbReference type="GO" id="GO:0003924">
    <property type="term" value="F:GTPase activity"/>
    <property type="evidence" value="ECO:0007669"/>
    <property type="project" value="InterPro"/>
</dbReference>
<dbReference type="InterPro" id="IPR004125">
    <property type="entry name" value="Signal_recog_particle_SRP54_M"/>
</dbReference>
<dbReference type="Proteomes" id="UP000254799">
    <property type="component" value="Unassembled WGS sequence"/>
</dbReference>
<dbReference type="Pfam" id="PF02978">
    <property type="entry name" value="SRP_SPB"/>
    <property type="match status" value="1"/>
</dbReference>
<evidence type="ECO:0000259" key="2">
    <source>
        <dbReference type="Pfam" id="PF02978"/>
    </source>
</evidence>
<evidence type="ECO:0000256" key="1">
    <source>
        <dbReference type="ARBA" id="ARBA00022490"/>
    </source>
</evidence>
<dbReference type="GO" id="GO:0008312">
    <property type="term" value="F:7S RNA binding"/>
    <property type="evidence" value="ECO:0007669"/>
    <property type="project" value="InterPro"/>
</dbReference>
<evidence type="ECO:0000313" key="3">
    <source>
        <dbReference type="EMBL" id="STT56081.1"/>
    </source>
</evidence>
<dbReference type="GO" id="GO:0006614">
    <property type="term" value="P:SRP-dependent cotranslational protein targeting to membrane"/>
    <property type="evidence" value="ECO:0007669"/>
    <property type="project" value="InterPro"/>
</dbReference>
<dbReference type="EMBL" id="UGLC01000002">
    <property type="protein sequence ID" value="STT56081.1"/>
    <property type="molecule type" value="Genomic_DNA"/>
</dbReference>
<dbReference type="InterPro" id="IPR022941">
    <property type="entry name" value="SRP54"/>
</dbReference>
<gene>
    <name evidence="3" type="primary">ffh_1</name>
    <name evidence="3" type="ORF">NCTC8849_04721</name>
</gene>
<dbReference type="SUPFAM" id="SSF47446">
    <property type="entry name" value="Signal peptide-binding domain"/>
    <property type="match status" value="1"/>
</dbReference>
<name>A0A377WRW4_KLEPN</name>
<dbReference type="GO" id="GO:0048500">
    <property type="term" value="C:signal recognition particle"/>
    <property type="evidence" value="ECO:0007669"/>
    <property type="project" value="InterPro"/>
</dbReference>